<keyword evidence="2" id="KW-1185">Reference proteome</keyword>
<organism evidence="1 2">
    <name type="scientific">Caerostris extrusa</name>
    <name type="common">Bark spider</name>
    <name type="synonym">Caerostris bankana</name>
    <dbReference type="NCBI Taxonomy" id="172846"/>
    <lineage>
        <taxon>Eukaryota</taxon>
        <taxon>Metazoa</taxon>
        <taxon>Ecdysozoa</taxon>
        <taxon>Arthropoda</taxon>
        <taxon>Chelicerata</taxon>
        <taxon>Arachnida</taxon>
        <taxon>Araneae</taxon>
        <taxon>Araneomorphae</taxon>
        <taxon>Entelegynae</taxon>
        <taxon>Araneoidea</taxon>
        <taxon>Araneidae</taxon>
        <taxon>Caerostris</taxon>
    </lineage>
</organism>
<evidence type="ECO:0000313" key="2">
    <source>
        <dbReference type="Proteomes" id="UP001054945"/>
    </source>
</evidence>
<dbReference type="EMBL" id="BPLR01013559">
    <property type="protein sequence ID" value="GIY61969.1"/>
    <property type="molecule type" value="Genomic_DNA"/>
</dbReference>
<proteinExistence type="predicted"/>
<reference evidence="1 2" key="1">
    <citation type="submission" date="2021-06" db="EMBL/GenBank/DDBJ databases">
        <title>Caerostris extrusa draft genome.</title>
        <authorList>
            <person name="Kono N."/>
            <person name="Arakawa K."/>
        </authorList>
    </citation>
    <scope>NUCLEOTIDE SEQUENCE [LARGE SCALE GENOMIC DNA]</scope>
</reference>
<sequence length="69" mass="7669">MRKKQWFCSCIVTDDDAADNDVDEDVTNNVSARCIVTDYDVTDTNIDEDVANSGSAAALLLMMMQQIMM</sequence>
<accession>A0AAV4UX18</accession>
<protein>
    <submittedName>
        <fullName evidence="1">Uncharacterized protein</fullName>
    </submittedName>
</protein>
<dbReference type="AlphaFoldDB" id="A0AAV4UX18"/>
<dbReference type="Proteomes" id="UP001054945">
    <property type="component" value="Unassembled WGS sequence"/>
</dbReference>
<gene>
    <name evidence="1" type="ORF">CEXT_90111</name>
</gene>
<name>A0AAV4UX18_CAEEX</name>
<comment type="caution">
    <text evidence="1">The sequence shown here is derived from an EMBL/GenBank/DDBJ whole genome shotgun (WGS) entry which is preliminary data.</text>
</comment>
<evidence type="ECO:0000313" key="1">
    <source>
        <dbReference type="EMBL" id="GIY61969.1"/>
    </source>
</evidence>